<dbReference type="SMART" id="SM00906">
    <property type="entry name" value="Fungal_trans"/>
    <property type="match status" value="1"/>
</dbReference>
<evidence type="ECO:0000313" key="4">
    <source>
        <dbReference type="EMBL" id="KIM92600.1"/>
    </source>
</evidence>
<keyword evidence="1" id="KW-0479">Metal-binding</keyword>
<dbReference type="Proteomes" id="UP000054321">
    <property type="component" value="Unassembled WGS sequence"/>
</dbReference>
<dbReference type="SMART" id="SM00066">
    <property type="entry name" value="GAL4"/>
    <property type="match status" value="1"/>
</dbReference>
<dbReference type="GO" id="GO:0045944">
    <property type="term" value="P:positive regulation of transcription by RNA polymerase II"/>
    <property type="evidence" value="ECO:0007669"/>
    <property type="project" value="TreeGrafter"/>
</dbReference>
<evidence type="ECO:0000256" key="2">
    <source>
        <dbReference type="ARBA" id="ARBA00023242"/>
    </source>
</evidence>
<keyword evidence="5" id="KW-1185">Reference proteome</keyword>
<protein>
    <recommendedName>
        <fullName evidence="3">Zn(2)-C6 fungal-type domain-containing protein</fullName>
    </recommendedName>
</protein>
<dbReference type="Gene3D" id="4.10.240.10">
    <property type="entry name" value="Zn(2)-C6 fungal-type DNA-binding domain"/>
    <property type="match status" value="1"/>
</dbReference>
<dbReference type="PROSITE" id="PS00463">
    <property type="entry name" value="ZN2_CY6_FUNGAL_1"/>
    <property type="match status" value="1"/>
</dbReference>
<dbReference type="PANTHER" id="PTHR47655:SF2">
    <property type="entry name" value="QUINIC ACID UTILIZATION ACTIVATOR"/>
    <property type="match status" value="1"/>
</dbReference>
<reference evidence="4 5" key="1">
    <citation type="submission" date="2014-04" db="EMBL/GenBank/DDBJ databases">
        <authorList>
            <consortium name="DOE Joint Genome Institute"/>
            <person name="Kuo A."/>
            <person name="Martino E."/>
            <person name="Perotto S."/>
            <person name="Kohler A."/>
            <person name="Nagy L.G."/>
            <person name="Floudas D."/>
            <person name="Copeland A."/>
            <person name="Barry K.W."/>
            <person name="Cichocki N."/>
            <person name="Veneault-Fourrey C."/>
            <person name="LaButti K."/>
            <person name="Lindquist E.A."/>
            <person name="Lipzen A."/>
            <person name="Lundell T."/>
            <person name="Morin E."/>
            <person name="Murat C."/>
            <person name="Sun H."/>
            <person name="Tunlid A."/>
            <person name="Henrissat B."/>
            <person name="Grigoriev I.V."/>
            <person name="Hibbett D.S."/>
            <person name="Martin F."/>
            <person name="Nordberg H.P."/>
            <person name="Cantor M.N."/>
            <person name="Hua S.X."/>
        </authorList>
    </citation>
    <scope>NUCLEOTIDE SEQUENCE [LARGE SCALE GENOMIC DNA]</scope>
    <source>
        <strain evidence="4 5">Zn</strain>
    </source>
</reference>
<keyword evidence="2" id="KW-0539">Nucleus</keyword>
<dbReference type="STRING" id="913774.A0A0C3G8U3"/>
<dbReference type="PANTHER" id="PTHR47655">
    <property type="entry name" value="QUINIC ACID UTILIZATION ACTIVATOR"/>
    <property type="match status" value="1"/>
</dbReference>
<dbReference type="HOGENOM" id="CLU_591790_0_0_1"/>
<dbReference type="CDD" id="cd12148">
    <property type="entry name" value="fungal_TF_MHR"/>
    <property type="match status" value="1"/>
</dbReference>
<proteinExistence type="predicted"/>
<feature type="domain" description="Zn(2)-C6 fungal-type" evidence="3">
    <location>
        <begin position="6"/>
        <end position="35"/>
    </location>
</feature>
<evidence type="ECO:0000256" key="1">
    <source>
        <dbReference type="ARBA" id="ARBA00022723"/>
    </source>
</evidence>
<dbReference type="EMBL" id="KN832915">
    <property type="protein sequence ID" value="KIM92600.1"/>
    <property type="molecule type" value="Genomic_DNA"/>
</dbReference>
<evidence type="ECO:0000313" key="5">
    <source>
        <dbReference type="Proteomes" id="UP000054321"/>
    </source>
</evidence>
<dbReference type="SUPFAM" id="SSF57701">
    <property type="entry name" value="Zn2/Cys6 DNA-binding domain"/>
    <property type="match status" value="1"/>
</dbReference>
<dbReference type="OrthoDB" id="3364175at2759"/>
<sequence>MRVSRACQRCRLRKYKCDGANPCSACSSADHLCQYDPRFRKRGLVEGYVRGLERLLGLAVSNDPNFEELVISILKNRDDSSVPIKSPAHGWAIGRDKGTLLGSWKDSEVAKDVEALIPALEALDAAPWAIVRPDIDSNAATGVDGPPSEDVGPAQDPINVGDDQTPDAPQVLFPAAFESDITPQTMQNILHEPSYPRFHVPPKLPKRTGKLLQEYFCSTHCWLPIIGKHDVLRLSYQYDARSNIPRVSPYPGEFAALWALLAYQSSYEPENSHGARGGATDRREPANTLYIHARAFIPSEDMEFELGHVQALLLLALYNARFGQWSAAWLLCGQAVRVASDLGLDKLCSPTHAARLGQQNVGHVRRTFVFLRCFILETFLAARLGRAPHLRGEVLQSVDLVEEDLPEEWELW</sequence>
<dbReference type="PROSITE" id="PS50048">
    <property type="entry name" value="ZN2_CY6_FUNGAL_2"/>
    <property type="match status" value="1"/>
</dbReference>
<feature type="non-terminal residue" evidence="4">
    <location>
        <position position="412"/>
    </location>
</feature>
<dbReference type="InParanoid" id="A0A0C3G8U3"/>
<organism evidence="4 5">
    <name type="scientific">Oidiodendron maius (strain Zn)</name>
    <dbReference type="NCBI Taxonomy" id="913774"/>
    <lineage>
        <taxon>Eukaryota</taxon>
        <taxon>Fungi</taxon>
        <taxon>Dikarya</taxon>
        <taxon>Ascomycota</taxon>
        <taxon>Pezizomycotina</taxon>
        <taxon>Leotiomycetes</taxon>
        <taxon>Leotiomycetes incertae sedis</taxon>
        <taxon>Myxotrichaceae</taxon>
        <taxon>Oidiodendron</taxon>
    </lineage>
</organism>
<accession>A0A0C3G8U3</accession>
<dbReference type="InterPro" id="IPR036864">
    <property type="entry name" value="Zn2-C6_fun-type_DNA-bd_sf"/>
</dbReference>
<dbReference type="CDD" id="cd00067">
    <property type="entry name" value="GAL4"/>
    <property type="match status" value="1"/>
</dbReference>
<dbReference type="AlphaFoldDB" id="A0A0C3G8U3"/>
<name>A0A0C3G8U3_OIDMZ</name>
<gene>
    <name evidence="4" type="ORF">OIDMADRAFT_139375</name>
</gene>
<dbReference type="GO" id="GO:0008270">
    <property type="term" value="F:zinc ion binding"/>
    <property type="evidence" value="ECO:0007669"/>
    <property type="project" value="InterPro"/>
</dbReference>
<dbReference type="GO" id="GO:0000981">
    <property type="term" value="F:DNA-binding transcription factor activity, RNA polymerase II-specific"/>
    <property type="evidence" value="ECO:0007669"/>
    <property type="project" value="InterPro"/>
</dbReference>
<dbReference type="Pfam" id="PF00172">
    <property type="entry name" value="Zn_clus"/>
    <property type="match status" value="1"/>
</dbReference>
<dbReference type="GO" id="GO:0006351">
    <property type="term" value="P:DNA-templated transcription"/>
    <property type="evidence" value="ECO:0007669"/>
    <property type="project" value="InterPro"/>
</dbReference>
<dbReference type="InterPro" id="IPR001138">
    <property type="entry name" value="Zn2Cys6_DnaBD"/>
</dbReference>
<evidence type="ECO:0000259" key="3">
    <source>
        <dbReference type="PROSITE" id="PS50048"/>
    </source>
</evidence>
<dbReference type="InterPro" id="IPR007219">
    <property type="entry name" value="XnlR_reg_dom"/>
</dbReference>
<dbReference type="Pfam" id="PF04082">
    <property type="entry name" value="Fungal_trans"/>
    <property type="match status" value="1"/>
</dbReference>
<reference evidence="5" key="2">
    <citation type="submission" date="2015-01" db="EMBL/GenBank/DDBJ databases">
        <title>Evolutionary Origins and Diversification of the Mycorrhizal Mutualists.</title>
        <authorList>
            <consortium name="DOE Joint Genome Institute"/>
            <consortium name="Mycorrhizal Genomics Consortium"/>
            <person name="Kohler A."/>
            <person name="Kuo A."/>
            <person name="Nagy L.G."/>
            <person name="Floudas D."/>
            <person name="Copeland A."/>
            <person name="Barry K.W."/>
            <person name="Cichocki N."/>
            <person name="Veneault-Fourrey C."/>
            <person name="LaButti K."/>
            <person name="Lindquist E.A."/>
            <person name="Lipzen A."/>
            <person name="Lundell T."/>
            <person name="Morin E."/>
            <person name="Murat C."/>
            <person name="Riley R."/>
            <person name="Ohm R."/>
            <person name="Sun H."/>
            <person name="Tunlid A."/>
            <person name="Henrissat B."/>
            <person name="Grigoriev I.V."/>
            <person name="Hibbett D.S."/>
            <person name="Martin F."/>
        </authorList>
    </citation>
    <scope>NUCLEOTIDE SEQUENCE [LARGE SCALE GENOMIC DNA]</scope>
    <source>
        <strain evidence="5">Zn</strain>
    </source>
</reference>
<dbReference type="InterPro" id="IPR052783">
    <property type="entry name" value="Metabolic/Drug-Res_Regulator"/>
</dbReference>
<dbReference type="GO" id="GO:0003677">
    <property type="term" value="F:DNA binding"/>
    <property type="evidence" value="ECO:0007669"/>
    <property type="project" value="InterPro"/>
</dbReference>